<dbReference type="AlphaFoldDB" id="B8LZJ4"/>
<dbReference type="PhylomeDB" id="B8LZJ4"/>
<accession>B8LZJ4</accession>
<dbReference type="InParanoid" id="B8LZJ4"/>
<proteinExistence type="predicted"/>
<gene>
    <name evidence="1" type="ORF">TSTA_093220</name>
</gene>
<sequence>MLEDWKVHMGPEGAAKEWLNNRIVVPPPAWMTPEEVETHIRILKKGGRRRLDSLKRNKTFIRGIDEPFYSKLTTHESKDLDIPALVVTAEYMTTCVMQLSKHKLQRNT</sequence>
<dbReference type="HOGENOM" id="CLU_2198766_0_0_1"/>
<keyword evidence="2" id="KW-1185">Reference proteome</keyword>
<dbReference type="Proteomes" id="UP000001745">
    <property type="component" value="Unassembled WGS sequence"/>
</dbReference>
<dbReference type="VEuPathDB" id="FungiDB:TSTA_093220"/>
<protein>
    <submittedName>
        <fullName evidence="1">Uncharacterized protein</fullName>
    </submittedName>
</protein>
<name>B8LZJ4_TALSN</name>
<organism evidence="1 2">
    <name type="scientific">Talaromyces stipitatus (strain ATCC 10500 / CBS 375.48 / QM 6759 / NRRL 1006)</name>
    <name type="common">Penicillium stipitatum</name>
    <dbReference type="NCBI Taxonomy" id="441959"/>
    <lineage>
        <taxon>Eukaryota</taxon>
        <taxon>Fungi</taxon>
        <taxon>Dikarya</taxon>
        <taxon>Ascomycota</taxon>
        <taxon>Pezizomycotina</taxon>
        <taxon>Eurotiomycetes</taxon>
        <taxon>Eurotiomycetidae</taxon>
        <taxon>Eurotiales</taxon>
        <taxon>Trichocomaceae</taxon>
        <taxon>Talaromyces</taxon>
        <taxon>Talaromyces sect. Talaromyces</taxon>
    </lineage>
</organism>
<evidence type="ECO:0000313" key="1">
    <source>
        <dbReference type="EMBL" id="EED22076.1"/>
    </source>
</evidence>
<evidence type="ECO:0000313" key="2">
    <source>
        <dbReference type="Proteomes" id="UP000001745"/>
    </source>
</evidence>
<dbReference type="EMBL" id="EQ962653">
    <property type="protein sequence ID" value="EED22076.1"/>
    <property type="molecule type" value="Genomic_DNA"/>
</dbReference>
<dbReference type="GeneID" id="8102566"/>
<reference evidence="2" key="1">
    <citation type="journal article" date="2015" name="Genome Announc.">
        <title>Genome sequence of the AIDS-associated pathogen Penicillium marneffei (ATCC18224) and its near taxonomic relative Talaromyces stipitatus (ATCC10500).</title>
        <authorList>
            <person name="Nierman W.C."/>
            <person name="Fedorova-Abrams N.D."/>
            <person name="Andrianopoulos A."/>
        </authorList>
    </citation>
    <scope>NUCLEOTIDE SEQUENCE [LARGE SCALE GENOMIC DNA]</scope>
    <source>
        <strain evidence="2">ATCC 10500 / CBS 375.48 / QM 6759 / NRRL 1006</strain>
    </source>
</reference>
<dbReference type="OrthoDB" id="284184at2759"/>
<dbReference type="RefSeq" id="XP_002479039.1">
    <property type="nucleotide sequence ID" value="XM_002478994.1"/>
</dbReference>